<feature type="compositionally biased region" description="Polar residues" evidence="1">
    <location>
        <begin position="371"/>
        <end position="381"/>
    </location>
</feature>
<organism evidence="3 4">
    <name type="scientific">Glutinoglossum americanum</name>
    <dbReference type="NCBI Taxonomy" id="1670608"/>
    <lineage>
        <taxon>Eukaryota</taxon>
        <taxon>Fungi</taxon>
        <taxon>Dikarya</taxon>
        <taxon>Ascomycota</taxon>
        <taxon>Pezizomycotina</taxon>
        <taxon>Geoglossomycetes</taxon>
        <taxon>Geoglossales</taxon>
        <taxon>Geoglossaceae</taxon>
        <taxon>Glutinoglossum</taxon>
    </lineage>
</organism>
<reference evidence="3" key="1">
    <citation type="submission" date="2021-03" db="EMBL/GenBank/DDBJ databases">
        <title>Comparative genomics and phylogenomic investigation of the class Geoglossomycetes provide insights into ecological specialization and systematics.</title>
        <authorList>
            <person name="Melie T."/>
            <person name="Pirro S."/>
            <person name="Miller A.N."/>
            <person name="Quandt A."/>
        </authorList>
    </citation>
    <scope>NUCLEOTIDE SEQUENCE</scope>
    <source>
        <strain evidence="3">GBOQ0MN5Z8</strain>
    </source>
</reference>
<feature type="region of interest" description="Disordered" evidence="1">
    <location>
        <begin position="1"/>
        <end position="52"/>
    </location>
</feature>
<feature type="compositionally biased region" description="Basic and acidic residues" evidence="1">
    <location>
        <begin position="768"/>
        <end position="780"/>
    </location>
</feature>
<feature type="compositionally biased region" description="Low complexity" evidence="1">
    <location>
        <begin position="23"/>
        <end position="38"/>
    </location>
</feature>
<name>A0A9P8I2Q4_9PEZI</name>
<feature type="region of interest" description="Disordered" evidence="1">
    <location>
        <begin position="371"/>
        <end position="439"/>
    </location>
</feature>
<feature type="region of interest" description="Disordered" evidence="1">
    <location>
        <begin position="765"/>
        <end position="805"/>
    </location>
</feature>
<feature type="region of interest" description="Disordered" evidence="1">
    <location>
        <begin position="1044"/>
        <end position="1087"/>
    </location>
</feature>
<dbReference type="PANTHER" id="PTHR14625:SF3">
    <property type="entry name" value="MICROCEPHALIN"/>
    <property type="match status" value="1"/>
</dbReference>
<feature type="compositionally biased region" description="Polar residues" evidence="1">
    <location>
        <begin position="679"/>
        <end position="689"/>
    </location>
</feature>
<keyword evidence="4" id="KW-1185">Reference proteome</keyword>
<feature type="domain" description="BRCT" evidence="2">
    <location>
        <begin position="942"/>
        <end position="989"/>
    </location>
</feature>
<feature type="region of interest" description="Disordered" evidence="1">
    <location>
        <begin position="819"/>
        <end position="846"/>
    </location>
</feature>
<dbReference type="InterPro" id="IPR001357">
    <property type="entry name" value="BRCT_dom"/>
</dbReference>
<dbReference type="AlphaFoldDB" id="A0A9P8I2Q4"/>
<evidence type="ECO:0000256" key="1">
    <source>
        <dbReference type="SAM" id="MobiDB-lite"/>
    </source>
</evidence>
<evidence type="ECO:0000259" key="2">
    <source>
        <dbReference type="PROSITE" id="PS50172"/>
    </source>
</evidence>
<feature type="compositionally biased region" description="Low complexity" evidence="1">
    <location>
        <begin position="1060"/>
        <end position="1069"/>
    </location>
</feature>
<feature type="region of interest" description="Disordered" evidence="1">
    <location>
        <begin position="452"/>
        <end position="619"/>
    </location>
</feature>
<dbReference type="PROSITE" id="PS50172">
    <property type="entry name" value="BRCT"/>
    <property type="match status" value="1"/>
</dbReference>
<comment type="caution">
    <text evidence="3">The sequence shown here is derived from an EMBL/GenBank/DDBJ whole genome shotgun (WGS) entry which is preliminary data.</text>
</comment>
<feature type="compositionally biased region" description="Basic and acidic residues" evidence="1">
    <location>
        <begin position="229"/>
        <end position="239"/>
    </location>
</feature>
<proteinExistence type="predicted"/>
<dbReference type="PANTHER" id="PTHR14625">
    <property type="entry name" value="MICROCEPHALIN"/>
    <property type="match status" value="1"/>
</dbReference>
<dbReference type="InterPro" id="IPR036420">
    <property type="entry name" value="BRCT_dom_sf"/>
</dbReference>
<gene>
    <name evidence="3" type="ORF">FGG08_005706</name>
</gene>
<feature type="region of interest" description="Disordered" evidence="1">
    <location>
        <begin position="703"/>
        <end position="723"/>
    </location>
</feature>
<dbReference type="GO" id="GO:0000278">
    <property type="term" value="P:mitotic cell cycle"/>
    <property type="evidence" value="ECO:0007669"/>
    <property type="project" value="TreeGrafter"/>
</dbReference>
<dbReference type="InterPro" id="IPR022047">
    <property type="entry name" value="Microcephalin-like"/>
</dbReference>
<evidence type="ECO:0000313" key="3">
    <source>
        <dbReference type="EMBL" id="KAH0537488.1"/>
    </source>
</evidence>
<feature type="region of interest" description="Disordered" evidence="1">
    <location>
        <begin position="322"/>
        <end position="342"/>
    </location>
</feature>
<feature type="region of interest" description="Disordered" evidence="1">
    <location>
        <begin position="90"/>
        <end position="290"/>
    </location>
</feature>
<dbReference type="OrthoDB" id="2384350at2759"/>
<dbReference type="Gene3D" id="3.40.50.10190">
    <property type="entry name" value="BRCT domain"/>
    <property type="match status" value="1"/>
</dbReference>
<evidence type="ECO:0000313" key="4">
    <source>
        <dbReference type="Proteomes" id="UP000698800"/>
    </source>
</evidence>
<dbReference type="EMBL" id="JAGHQL010000143">
    <property type="protein sequence ID" value="KAH0537488.1"/>
    <property type="molecule type" value="Genomic_DNA"/>
</dbReference>
<protein>
    <recommendedName>
        <fullName evidence="2">BRCT domain-containing protein</fullName>
    </recommendedName>
</protein>
<dbReference type="Proteomes" id="UP000698800">
    <property type="component" value="Unassembled WGS sequence"/>
</dbReference>
<dbReference type="SUPFAM" id="SSF52113">
    <property type="entry name" value="BRCT domain"/>
    <property type="match status" value="1"/>
</dbReference>
<accession>A0A9P8I2Q4</accession>
<feature type="compositionally biased region" description="Polar residues" evidence="1">
    <location>
        <begin position="569"/>
        <end position="596"/>
    </location>
</feature>
<feature type="compositionally biased region" description="Polar residues" evidence="1">
    <location>
        <begin position="532"/>
        <end position="545"/>
    </location>
</feature>
<feature type="region of interest" description="Disordered" evidence="1">
    <location>
        <begin position="656"/>
        <end position="689"/>
    </location>
</feature>
<sequence length="1152" mass="123796">MPESPPKRITRARAKAAEKEPNARAAGTTKAATSTKATRTTKRKTRADDVEDQVITIEVPTTIVDKPEPAKGTKGRPKKIVAVAIEETIVAESMPSQSSGPEPPKTTRGRTRKAAASKATQEEEPEKVETVKVKRVPRGRAATTTAAAAAAAASTTATAKVAKTAAPRKKVTFQDDLDKENIVPSPDGFKKPPSPKKPPQKATGLRAKPVRRPAAGRATRSSKRALAAEAEKAVEKDEVPPLSPKKAKQIPMAQPVSDEDELSSGKTPRKGFKNSLITNPTLAETGGKSVSKLDFSSSLVARRQDNISTADLLSPSKGFGLSLLGTPARRPPSPVKDMLKESSPKKAYLGSSILQPFLAAPATALNASLLQSPARRPTNSPVKKGMAFGSPKRFMPTATSSLRAAEVSSDTTELRAPIFSPPKNIPSPLRAIKSPERPTRVHRMTIDEQFEQEDVVQKPPTPLLSAIELDPDGKKAPVKPISLKYSAKPARNPTPSKTPPASPKHDDFAIRIDSNQAPELAIVGESGHVERSTTPPGLPTQTLNNAFHAKTPTSAGRVDKDSDSEDELQSTSQDYSPTPFSSRRASTKKFSPSLIPTPSAVPRTTKDTPIRNATEGSPFVRAAQTPSSVVCVQPAQIFSVTPLVSQFGNLTVAGSNKMPREQVQPQRKLFSPLIPKPSPNSTDQHVSPKSSFFDDAMLALEEREEAEEPAPTETSEASQEYGDENAIPIDPRLLAISQDPPVACTPARAFSGVSREVHTVQRVPLKPAAEELPTRSELRRSASLSGPSSLRKEFRPTKSDTVPSPICEDAILDKQSNTLAQGPYTPTKPALSPQRTPGTAGWSNMCSPARTPRRYVNPETLKGAVVHVDVHTAEGADASGIFLELLTQMGARCVKQWNWNPSSNVTTASDGFGIGGSDEGIKEVGPIGTPGTATPSGKIGITHVVFKDGGVRTLQKVRESMGVVLCVGVNWVLDCEREQKWLDEADYAVDLSTIPRGGHRRRKSMEPRALANINGNLVPCDSPAAKDAGRVSFSPTKEFLTFSSPASRRDTFTLPPPTTPQQQQQQETTTKGHYDDDDNMSLSPTTPYFLHPSEITQRTCPPKPRLLFPGVGEGKEKEDEAVKQRLLLARRKSLQWAPKVGSPLGRGVRFGV</sequence>
<dbReference type="CDD" id="cd17716">
    <property type="entry name" value="BRCT_microcephalin_rpt1"/>
    <property type="match status" value="1"/>
</dbReference>
<feature type="compositionally biased region" description="Low complexity" evidence="1">
    <location>
        <begin position="141"/>
        <end position="165"/>
    </location>
</feature>
<feature type="compositionally biased region" description="Polar residues" evidence="1">
    <location>
        <begin position="833"/>
        <end position="846"/>
    </location>
</feature>